<evidence type="ECO:0000313" key="1">
    <source>
        <dbReference type="EMBL" id="GAA1760857.1"/>
    </source>
</evidence>
<accession>A0ABP4WU30</accession>
<evidence type="ECO:0000313" key="2">
    <source>
        <dbReference type="Proteomes" id="UP001501475"/>
    </source>
</evidence>
<name>A0ABP4WU30_9MICO</name>
<sequence>MRMFELGHGVRLGLEALTHVRVGERVPDHLDGNLAVEPWLVIEMDVAVAAGTDALDRRIPRDGRWGSAALAYHVVPVRRSSSRIPRLLITCLLKGPSVLGPLTILARIVPEAAAR</sequence>
<protein>
    <submittedName>
        <fullName evidence="1">Uncharacterized protein</fullName>
    </submittedName>
</protein>
<keyword evidence="2" id="KW-1185">Reference proteome</keyword>
<reference evidence="2" key="1">
    <citation type="journal article" date="2019" name="Int. J. Syst. Evol. Microbiol.">
        <title>The Global Catalogue of Microorganisms (GCM) 10K type strain sequencing project: providing services to taxonomists for standard genome sequencing and annotation.</title>
        <authorList>
            <consortium name="The Broad Institute Genomics Platform"/>
            <consortium name="The Broad Institute Genome Sequencing Center for Infectious Disease"/>
            <person name="Wu L."/>
            <person name="Ma J."/>
        </authorList>
    </citation>
    <scope>NUCLEOTIDE SEQUENCE [LARGE SCALE GENOMIC DNA]</scope>
    <source>
        <strain evidence="2">JCM 15591</strain>
    </source>
</reference>
<organism evidence="1 2">
    <name type="scientific">Nostocoides vanveenii</name>
    <dbReference type="NCBI Taxonomy" id="330835"/>
    <lineage>
        <taxon>Bacteria</taxon>
        <taxon>Bacillati</taxon>
        <taxon>Actinomycetota</taxon>
        <taxon>Actinomycetes</taxon>
        <taxon>Micrococcales</taxon>
        <taxon>Intrasporangiaceae</taxon>
        <taxon>Nostocoides</taxon>
    </lineage>
</organism>
<dbReference type="EMBL" id="BAAAPN010000047">
    <property type="protein sequence ID" value="GAA1760857.1"/>
    <property type="molecule type" value="Genomic_DNA"/>
</dbReference>
<dbReference type="Proteomes" id="UP001501475">
    <property type="component" value="Unassembled WGS sequence"/>
</dbReference>
<gene>
    <name evidence="1" type="ORF">GCM10009810_20530</name>
</gene>
<proteinExistence type="predicted"/>
<comment type="caution">
    <text evidence="1">The sequence shown here is derived from an EMBL/GenBank/DDBJ whole genome shotgun (WGS) entry which is preliminary data.</text>
</comment>